<dbReference type="Proteomes" id="UP000076964">
    <property type="component" value="Unassembled WGS sequence"/>
</dbReference>
<reference evidence="1 2" key="1">
    <citation type="submission" date="2016-02" db="EMBL/GenBank/DDBJ databases">
        <title>Draft genome sequence of Thermodesulfatator sp. S606.</title>
        <authorList>
            <person name="Lai Q."/>
            <person name="Cao J."/>
            <person name="Dupont S."/>
            <person name="Shao Z."/>
            <person name="Jebbar M."/>
            <person name="Alain K."/>
        </authorList>
    </citation>
    <scope>NUCLEOTIDE SEQUENCE [LARGE SCALE GENOMIC DNA]</scope>
    <source>
        <strain evidence="1 2">S606</strain>
    </source>
</reference>
<dbReference type="EMBL" id="LSFI01000021">
    <property type="protein sequence ID" value="OAG27709.1"/>
    <property type="molecule type" value="Genomic_DNA"/>
</dbReference>
<name>A0A177E9N6_9BACT</name>
<evidence type="ECO:0000313" key="2">
    <source>
        <dbReference type="Proteomes" id="UP000076964"/>
    </source>
</evidence>
<organism evidence="1 2">
    <name type="scientific">Thermodesulfatator autotrophicus</name>
    <dbReference type="NCBI Taxonomy" id="1795632"/>
    <lineage>
        <taxon>Bacteria</taxon>
        <taxon>Pseudomonadati</taxon>
        <taxon>Thermodesulfobacteriota</taxon>
        <taxon>Thermodesulfobacteria</taxon>
        <taxon>Thermodesulfobacteriales</taxon>
        <taxon>Thermodesulfatatoraceae</taxon>
        <taxon>Thermodesulfatator</taxon>
    </lineage>
</organism>
<sequence>MDRRLLILIIVILFFIISCSKSVPEVKTVKNFSLDTCRVIVLPFENQTKDPTIHKIFYRILLDSLNEEGFFLVPEGQIRRFLIMERYLVGENIPLTSIQLLAKRTKTKIFIDGAILSYEKKEKNLKLAFIINVKDAYTGKILCSTYHVRTSEDYRKILHFGKIYSPSTLIKRMIKEVLMEWEQKGIFSC</sequence>
<dbReference type="Gene3D" id="3.40.50.10610">
    <property type="entry name" value="ABC-type transport auxiliary lipoprotein component"/>
    <property type="match status" value="1"/>
</dbReference>
<protein>
    <recommendedName>
        <fullName evidence="3">FlgO domain-containing protein</fullName>
    </recommendedName>
</protein>
<keyword evidence="2" id="KW-1185">Reference proteome</keyword>
<dbReference type="RefSeq" id="WP_068541900.1">
    <property type="nucleotide sequence ID" value="NZ_LSFI01000021.1"/>
</dbReference>
<accession>A0A177E9N6</accession>
<dbReference type="OrthoDB" id="12703at2"/>
<proteinExistence type="predicted"/>
<comment type="caution">
    <text evidence="1">The sequence shown here is derived from an EMBL/GenBank/DDBJ whole genome shotgun (WGS) entry which is preliminary data.</text>
</comment>
<dbReference type="AlphaFoldDB" id="A0A177E9N6"/>
<gene>
    <name evidence="1" type="ORF">TH606_05380</name>
</gene>
<evidence type="ECO:0008006" key="3">
    <source>
        <dbReference type="Google" id="ProtNLM"/>
    </source>
</evidence>
<evidence type="ECO:0000313" key="1">
    <source>
        <dbReference type="EMBL" id="OAG27709.1"/>
    </source>
</evidence>
<dbReference type="STRING" id="1795632.TH606_05380"/>
<dbReference type="PROSITE" id="PS51257">
    <property type="entry name" value="PROKAR_LIPOPROTEIN"/>
    <property type="match status" value="1"/>
</dbReference>